<dbReference type="SUPFAM" id="SSF53756">
    <property type="entry name" value="UDP-Glycosyltransferase/glycogen phosphorylase"/>
    <property type="match status" value="1"/>
</dbReference>
<accession>A0ABM9NJN7</accession>
<evidence type="ECO:0000259" key="3">
    <source>
        <dbReference type="Pfam" id="PF13439"/>
    </source>
</evidence>
<dbReference type="CDD" id="cd03809">
    <property type="entry name" value="GT4_MtfB-like"/>
    <property type="match status" value="1"/>
</dbReference>
<dbReference type="InterPro" id="IPR001296">
    <property type="entry name" value="Glyco_trans_1"/>
</dbReference>
<dbReference type="Gene3D" id="3.40.50.2000">
    <property type="entry name" value="Glycogen Phosphorylase B"/>
    <property type="match status" value="2"/>
</dbReference>
<dbReference type="PANTHER" id="PTHR46401">
    <property type="entry name" value="GLYCOSYLTRANSFERASE WBBK-RELATED"/>
    <property type="match status" value="1"/>
</dbReference>
<feature type="domain" description="Glycosyltransferase subfamily 4-like N-terminal" evidence="3">
    <location>
        <begin position="105"/>
        <end position="195"/>
    </location>
</feature>
<dbReference type="RefSeq" id="WP_348757384.1">
    <property type="nucleotide sequence ID" value="NZ_OZ026884.1"/>
</dbReference>
<sequence length="395" mass="43881">MKLLVNINSLIPPLSGVGRYTLELLKRLLEAPEIDDIWGAGAQGILDRVQLGNLLVRLDSTALDDPSLYPSILGNPLWRRWARHIPGVRTAKLALENIKLGKILPLRQYIYWEPNYLLMPYPTKAVVTVHDLSHIDCPEYHPQSRVAELKRHLSGSLHRARHVLVVSEFTKKRVVEHFDIREAKISVIPPGVGPEFRPYDPAVVAEVRARYGLGRDYILSVGTLEPRKNIPNLLRAYTALPTELRNRYELLIVGANGWKSTEAEAMLSALEGQGVRRLGFINQKDLPVLYAGAVLAAYVPFYEGFGMPVAEALATGLAVMTSKRTPMADTAGDAAYLVDPDNVDSIRAGLAELLTRPELRAGLAARARARTSRLQWHTAAARLIECLENIDAAQY</sequence>
<protein>
    <submittedName>
        <fullName evidence="4">Group 1 glycosyl transferase</fullName>
    </submittedName>
</protein>
<evidence type="ECO:0000313" key="5">
    <source>
        <dbReference type="Proteomes" id="UP001497493"/>
    </source>
</evidence>
<evidence type="ECO:0000259" key="2">
    <source>
        <dbReference type="Pfam" id="PF00534"/>
    </source>
</evidence>
<dbReference type="Proteomes" id="UP001497493">
    <property type="component" value="Chromosome"/>
</dbReference>
<dbReference type="GO" id="GO:0016740">
    <property type="term" value="F:transferase activity"/>
    <property type="evidence" value="ECO:0007669"/>
    <property type="project" value="UniProtKB-KW"/>
</dbReference>
<dbReference type="EMBL" id="OZ026884">
    <property type="protein sequence ID" value="CAL1240821.1"/>
    <property type="molecule type" value="Genomic_DNA"/>
</dbReference>
<evidence type="ECO:0000313" key="4">
    <source>
        <dbReference type="EMBL" id="CAL1240821.1"/>
    </source>
</evidence>
<organism evidence="4 5">
    <name type="scientific">Candidatus Methylocalor cossyra</name>
    <dbReference type="NCBI Taxonomy" id="3108543"/>
    <lineage>
        <taxon>Bacteria</taxon>
        <taxon>Pseudomonadati</taxon>
        <taxon>Pseudomonadota</taxon>
        <taxon>Gammaproteobacteria</taxon>
        <taxon>Methylococcales</taxon>
        <taxon>Methylococcaceae</taxon>
        <taxon>Candidatus Methylocalor</taxon>
    </lineage>
</organism>
<name>A0ABM9NJN7_9GAMM</name>
<dbReference type="InterPro" id="IPR028098">
    <property type="entry name" value="Glyco_trans_4-like_N"/>
</dbReference>
<feature type="domain" description="Glycosyl transferase family 1" evidence="2">
    <location>
        <begin position="214"/>
        <end position="369"/>
    </location>
</feature>
<reference evidence="4 5" key="1">
    <citation type="submission" date="2024-04" db="EMBL/GenBank/DDBJ databases">
        <authorList>
            <person name="Cremers G."/>
        </authorList>
    </citation>
    <scope>NUCLEOTIDE SEQUENCE [LARGE SCALE GENOMIC DNA]</scope>
    <source>
        <strain evidence="4">MeCH1-AG</strain>
    </source>
</reference>
<gene>
    <name evidence="4" type="ORF">MECH1_V1_2045</name>
</gene>
<proteinExistence type="predicted"/>
<dbReference type="PANTHER" id="PTHR46401:SF2">
    <property type="entry name" value="GLYCOSYLTRANSFERASE WBBK-RELATED"/>
    <property type="match status" value="1"/>
</dbReference>
<keyword evidence="1 4" id="KW-0808">Transferase</keyword>
<dbReference type="Pfam" id="PF00534">
    <property type="entry name" value="Glycos_transf_1"/>
    <property type="match status" value="1"/>
</dbReference>
<keyword evidence="5" id="KW-1185">Reference proteome</keyword>
<evidence type="ECO:0000256" key="1">
    <source>
        <dbReference type="ARBA" id="ARBA00022679"/>
    </source>
</evidence>
<dbReference type="Pfam" id="PF13439">
    <property type="entry name" value="Glyco_transf_4"/>
    <property type="match status" value="1"/>
</dbReference>